<dbReference type="InterPro" id="IPR000527">
    <property type="entry name" value="Flag_Lring"/>
</dbReference>
<feature type="chain" id="PRO_5037640333" description="Flagellar L-ring protein" evidence="11">
    <location>
        <begin position="24"/>
        <end position="241"/>
    </location>
</feature>
<evidence type="ECO:0000256" key="2">
    <source>
        <dbReference type="ARBA" id="ARBA00006929"/>
    </source>
</evidence>
<dbReference type="HAMAP" id="MF_00415">
    <property type="entry name" value="FlgH"/>
    <property type="match status" value="1"/>
</dbReference>
<dbReference type="GO" id="GO:0071973">
    <property type="term" value="P:bacterial-type flagellum-dependent cell motility"/>
    <property type="evidence" value="ECO:0007669"/>
    <property type="project" value="InterPro"/>
</dbReference>
<keyword evidence="12" id="KW-0966">Cell projection</keyword>
<evidence type="ECO:0000256" key="8">
    <source>
        <dbReference type="ARBA" id="ARBA00023237"/>
    </source>
</evidence>
<dbReference type="GO" id="GO:0003774">
    <property type="term" value="F:cytoskeletal motor activity"/>
    <property type="evidence" value="ECO:0007669"/>
    <property type="project" value="InterPro"/>
</dbReference>
<dbReference type="AlphaFoldDB" id="A0A975GCA7"/>
<name>A0A975GCA7_9BACT</name>
<protein>
    <recommendedName>
        <fullName evidence="4 10">Flagellar L-ring protein</fullName>
    </recommendedName>
    <alternativeName>
        <fullName evidence="9 10">Basal body L-ring protein</fullName>
    </alternativeName>
</protein>
<comment type="function">
    <text evidence="1 10">Assembles around the rod to form the L-ring and probably protects the motor/basal body from shearing forces during rotation.</text>
</comment>
<accession>A0A975GCA7</accession>
<evidence type="ECO:0000256" key="3">
    <source>
        <dbReference type="ARBA" id="ARBA00011439"/>
    </source>
</evidence>
<evidence type="ECO:0000256" key="9">
    <source>
        <dbReference type="ARBA" id="ARBA00032876"/>
    </source>
</evidence>
<dbReference type="EMBL" id="CP046072">
    <property type="protein sequence ID" value="QSZ41526.1"/>
    <property type="molecule type" value="Genomic_DNA"/>
</dbReference>
<comment type="subunit">
    <text evidence="3 10">The basal body constitutes a major portion of the flagellar organelle and consists of four rings (L,P,S, and M) mounted on a central rod.</text>
</comment>
<organism evidence="12 13">
    <name type="scientific">Sulfurimonas aquatica</name>
    <dbReference type="NCBI Taxonomy" id="2672570"/>
    <lineage>
        <taxon>Bacteria</taxon>
        <taxon>Pseudomonadati</taxon>
        <taxon>Campylobacterota</taxon>
        <taxon>Epsilonproteobacteria</taxon>
        <taxon>Campylobacterales</taxon>
        <taxon>Sulfurimonadaceae</taxon>
        <taxon>Sulfurimonas</taxon>
    </lineage>
</organism>
<dbReference type="PANTHER" id="PTHR34933:SF1">
    <property type="entry name" value="FLAGELLAR L-RING PROTEIN"/>
    <property type="match status" value="1"/>
</dbReference>
<keyword evidence="12" id="KW-0282">Flagellum</keyword>
<dbReference type="Proteomes" id="UP000671852">
    <property type="component" value="Chromosome"/>
</dbReference>
<keyword evidence="12" id="KW-0969">Cilium</keyword>
<keyword evidence="8 10" id="KW-0998">Cell outer membrane</keyword>
<evidence type="ECO:0000256" key="7">
    <source>
        <dbReference type="ARBA" id="ARBA00023143"/>
    </source>
</evidence>
<keyword evidence="6 10" id="KW-0472">Membrane</keyword>
<keyword evidence="5 11" id="KW-0732">Signal</keyword>
<evidence type="ECO:0000256" key="6">
    <source>
        <dbReference type="ARBA" id="ARBA00023136"/>
    </source>
</evidence>
<evidence type="ECO:0000256" key="5">
    <source>
        <dbReference type="ARBA" id="ARBA00022729"/>
    </source>
</evidence>
<reference evidence="12" key="1">
    <citation type="submission" date="2019-11" db="EMBL/GenBank/DDBJ databases">
        <authorList>
            <person name="Kojima H."/>
        </authorList>
    </citation>
    <scope>NUCLEOTIDE SEQUENCE</scope>
    <source>
        <strain evidence="12">H1576</strain>
    </source>
</reference>
<evidence type="ECO:0000256" key="10">
    <source>
        <dbReference type="HAMAP-Rule" id="MF_00415"/>
    </source>
</evidence>
<keyword evidence="7 10" id="KW-0975">Bacterial flagellum</keyword>
<dbReference type="Pfam" id="PF02107">
    <property type="entry name" value="FlgH"/>
    <property type="match status" value="1"/>
</dbReference>
<sequence>MKRTIITIYTLSFVILTFNGCTAALMDPEINFEPPAYVEQMPARDDEQNFSSTGSIFGQGDNPLFSDHKAMNVSDIVTVVISETAQSSNTGAKQLSETDTATLGGGLFSSAGGANGRVAGGIAGLNGYTDVGFNTNSVSTFQGQGSATKDASFTTTVSARIVKVLKNGNYFISGKREMLIDDQKQIIQISGVIRPYDIDQNNNINSAQMSDAKILYKTEGDMDRATEQGWGSKMVQAIWPF</sequence>
<evidence type="ECO:0000313" key="12">
    <source>
        <dbReference type="EMBL" id="QSZ41526.1"/>
    </source>
</evidence>
<dbReference type="PRINTS" id="PR01008">
    <property type="entry name" value="FLGLRINGFLGH"/>
</dbReference>
<evidence type="ECO:0000256" key="1">
    <source>
        <dbReference type="ARBA" id="ARBA00002591"/>
    </source>
</evidence>
<dbReference type="GO" id="GO:0009279">
    <property type="term" value="C:cell outer membrane"/>
    <property type="evidence" value="ECO:0007669"/>
    <property type="project" value="UniProtKB-SubCell"/>
</dbReference>
<keyword evidence="13" id="KW-1185">Reference proteome</keyword>
<proteinExistence type="inferred from homology"/>
<reference evidence="12" key="2">
    <citation type="submission" date="2021-04" db="EMBL/GenBank/DDBJ databases">
        <title>Isolation and characterization of a novel species of the genus Sulfurimonas.</title>
        <authorList>
            <person name="Fukui M."/>
        </authorList>
    </citation>
    <scope>NUCLEOTIDE SEQUENCE</scope>
    <source>
        <strain evidence="12">H1576</strain>
    </source>
</reference>
<comment type="similarity">
    <text evidence="2 10">Belongs to the FlgH family.</text>
</comment>
<evidence type="ECO:0000256" key="4">
    <source>
        <dbReference type="ARBA" id="ARBA00016940"/>
    </source>
</evidence>
<dbReference type="RefSeq" id="WP_207562807.1">
    <property type="nucleotide sequence ID" value="NZ_CP046072.1"/>
</dbReference>
<comment type="subcellular location">
    <subcellularLocation>
        <location evidence="10">Cell outer membrane</location>
    </subcellularLocation>
    <subcellularLocation>
        <location evidence="10">Bacterial flagellum basal body</location>
    </subcellularLocation>
</comment>
<dbReference type="NCBIfam" id="NF001303">
    <property type="entry name" value="PRK00249.1-3"/>
    <property type="match status" value="1"/>
</dbReference>
<dbReference type="KEGG" id="saqt:GJV85_05200"/>
<dbReference type="PANTHER" id="PTHR34933">
    <property type="entry name" value="FLAGELLAR L-RING PROTEIN"/>
    <property type="match status" value="1"/>
</dbReference>
<feature type="signal peptide" evidence="11">
    <location>
        <begin position="1"/>
        <end position="23"/>
    </location>
</feature>
<evidence type="ECO:0000313" key="13">
    <source>
        <dbReference type="Proteomes" id="UP000671852"/>
    </source>
</evidence>
<gene>
    <name evidence="10 12" type="primary">flgH</name>
    <name evidence="12" type="ORF">GJV85_05200</name>
</gene>
<evidence type="ECO:0000256" key="11">
    <source>
        <dbReference type="SAM" id="SignalP"/>
    </source>
</evidence>
<dbReference type="GO" id="GO:0009427">
    <property type="term" value="C:bacterial-type flagellum basal body, distal rod, L ring"/>
    <property type="evidence" value="ECO:0007669"/>
    <property type="project" value="InterPro"/>
</dbReference>